<evidence type="ECO:0000256" key="1">
    <source>
        <dbReference type="ARBA" id="ARBA00022723"/>
    </source>
</evidence>
<evidence type="ECO:0000313" key="2">
    <source>
        <dbReference type="EMBL" id="BET97478.1"/>
    </source>
</evidence>
<dbReference type="Proteomes" id="UP001529514">
    <property type="component" value="Chromosome"/>
</dbReference>
<organism evidence="2 3">
    <name type="scientific">Xenorhabdus taiwanensis</name>
    <dbReference type="NCBI Taxonomy" id="3085177"/>
    <lineage>
        <taxon>Bacteria</taxon>
        <taxon>Pseudomonadati</taxon>
        <taxon>Pseudomonadota</taxon>
        <taxon>Gammaproteobacteria</taxon>
        <taxon>Enterobacterales</taxon>
        <taxon>Morganellaceae</taxon>
        <taxon>Xenorhabdus</taxon>
    </lineage>
</organism>
<gene>
    <name evidence="2" type="ORF">TCT1_23990</name>
</gene>
<accession>A0ABM8JYH8</accession>
<dbReference type="EMBL" id="AP028978">
    <property type="protein sequence ID" value="BET97478.1"/>
    <property type="molecule type" value="Genomic_DNA"/>
</dbReference>
<sequence length="62" mass="7042">MQRLTPVLNEHSNKALLDSVPHIARTIRSMIKAEAAGVHIEDQIDAKRCDQRIGICRTQTYQ</sequence>
<dbReference type="Gene3D" id="3.20.20.60">
    <property type="entry name" value="Phosphoenolpyruvate-binding domains"/>
    <property type="match status" value="1"/>
</dbReference>
<name>A0ABM8JYH8_9GAMM</name>
<proteinExistence type="predicted"/>
<keyword evidence="1" id="KW-0479">Metal-binding</keyword>
<dbReference type="InterPro" id="IPR040442">
    <property type="entry name" value="Pyrv_kinase-like_dom_sf"/>
</dbReference>
<reference evidence="2 3" key="1">
    <citation type="submission" date="2023-10" db="EMBL/GenBank/DDBJ databases">
        <title>Xenorhabdus taiwanensis sp. nov., a symbiotic bacterium associated with the entomopathogenic nematode Steinernema taiwanensis.</title>
        <authorList>
            <person name="Tseng C.T."/>
            <person name="Shu H.Y."/>
            <person name="Chen M.H."/>
            <person name="Fang Y.J."/>
            <person name="Wu T.L."/>
            <person name="Lin Y.C."/>
            <person name="Huang C.J."/>
        </authorList>
    </citation>
    <scope>NUCLEOTIDE SEQUENCE [LARGE SCALE GENOMIC DNA]</scope>
    <source>
        <strain evidence="2 3">TCT-1</strain>
    </source>
</reference>
<dbReference type="InterPro" id="IPR015813">
    <property type="entry name" value="Pyrv/PenolPyrv_kinase-like_dom"/>
</dbReference>
<dbReference type="SUPFAM" id="SSF51621">
    <property type="entry name" value="Phosphoenolpyruvate/pyruvate domain"/>
    <property type="match status" value="1"/>
</dbReference>
<keyword evidence="3" id="KW-1185">Reference proteome</keyword>
<protein>
    <submittedName>
        <fullName evidence="2">Uncharacterized protein</fullName>
    </submittedName>
</protein>
<evidence type="ECO:0000313" key="3">
    <source>
        <dbReference type="Proteomes" id="UP001529514"/>
    </source>
</evidence>